<reference evidence="2" key="2">
    <citation type="submission" date="2021-08" db="EMBL/GenBank/DDBJ databases">
        <authorList>
            <person name="Eriksson T."/>
        </authorList>
    </citation>
    <scope>NUCLEOTIDE SEQUENCE</scope>
    <source>
        <strain evidence="2">Stoneville</strain>
        <tissue evidence="2">Whole head</tissue>
    </source>
</reference>
<accession>A0A8J6HHX4</accession>
<dbReference type="EMBL" id="JABDTM020024050">
    <property type="protein sequence ID" value="KAH0814662.1"/>
    <property type="molecule type" value="Genomic_DNA"/>
</dbReference>
<name>A0A8J6HHX4_TENMO</name>
<protein>
    <submittedName>
        <fullName evidence="2">Uncharacterized protein</fullName>
    </submittedName>
</protein>
<dbReference type="AlphaFoldDB" id="A0A8J6HHX4"/>
<reference evidence="2" key="1">
    <citation type="journal article" date="2020" name="J Insects Food Feed">
        <title>The yellow mealworm (Tenebrio molitor) genome: a resource for the emerging insects as food and feed industry.</title>
        <authorList>
            <person name="Eriksson T."/>
            <person name="Andere A."/>
            <person name="Kelstrup H."/>
            <person name="Emery V."/>
            <person name="Picard C."/>
        </authorList>
    </citation>
    <scope>NUCLEOTIDE SEQUENCE</scope>
    <source>
        <strain evidence="2">Stoneville</strain>
        <tissue evidence="2">Whole head</tissue>
    </source>
</reference>
<keyword evidence="3" id="KW-1185">Reference proteome</keyword>
<evidence type="ECO:0000313" key="2">
    <source>
        <dbReference type="EMBL" id="KAH0814662.1"/>
    </source>
</evidence>
<evidence type="ECO:0000313" key="3">
    <source>
        <dbReference type="Proteomes" id="UP000719412"/>
    </source>
</evidence>
<gene>
    <name evidence="2" type="ORF">GEV33_008129</name>
</gene>
<feature type="compositionally biased region" description="Basic and acidic residues" evidence="1">
    <location>
        <begin position="19"/>
        <end position="30"/>
    </location>
</feature>
<sequence length="174" mass="19855">MAQEGSRGGRTPRTFRGYGRRDRPAAEEGLRGPSSSSLFRGLFLDSKPQARAIGMLEGSPAKQKQPKILGLARVLSGRLRNTTALHDRYLLLTREGTLSIERYKYEMPCDMLVDQQFTFKHYLHDLQTSIPLNTPWNLPGNGLTDHLPYPENIQELSELLPILWQQIPRRTLRT</sequence>
<feature type="region of interest" description="Disordered" evidence="1">
    <location>
        <begin position="1"/>
        <end position="36"/>
    </location>
</feature>
<organism evidence="2 3">
    <name type="scientific">Tenebrio molitor</name>
    <name type="common">Yellow mealworm beetle</name>
    <dbReference type="NCBI Taxonomy" id="7067"/>
    <lineage>
        <taxon>Eukaryota</taxon>
        <taxon>Metazoa</taxon>
        <taxon>Ecdysozoa</taxon>
        <taxon>Arthropoda</taxon>
        <taxon>Hexapoda</taxon>
        <taxon>Insecta</taxon>
        <taxon>Pterygota</taxon>
        <taxon>Neoptera</taxon>
        <taxon>Endopterygota</taxon>
        <taxon>Coleoptera</taxon>
        <taxon>Polyphaga</taxon>
        <taxon>Cucujiformia</taxon>
        <taxon>Tenebrionidae</taxon>
        <taxon>Tenebrio</taxon>
    </lineage>
</organism>
<comment type="caution">
    <text evidence="2">The sequence shown here is derived from an EMBL/GenBank/DDBJ whole genome shotgun (WGS) entry which is preliminary data.</text>
</comment>
<evidence type="ECO:0000256" key="1">
    <source>
        <dbReference type="SAM" id="MobiDB-lite"/>
    </source>
</evidence>
<dbReference type="Proteomes" id="UP000719412">
    <property type="component" value="Unassembled WGS sequence"/>
</dbReference>
<proteinExistence type="predicted"/>